<name>A0AAV0WGH8_9HEMI</name>
<accession>A0AAV0WGH8</accession>
<organism evidence="1 2">
    <name type="scientific">Macrosiphum euphorbiae</name>
    <name type="common">potato aphid</name>
    <dbReference type="NCBI Taxonomy" id="13131"/>
    <lineage>
        <taxon>Eukaryota</taxon>
        <taxon>Metazoa</taxon>
        <taxon>Ecdysozoa</taxon>
        <taxon>Arthropoda</taxon>
        <taxon>Hexapoda</taxon>
        <taxon>Insecta</taxon>
        <taxon>Pterygota</taxon>
        <taxon>Neoptera</taxon>
        <taxon>Paraneoptera</taxon>
        <taxon>Hemiptera</taxon>
        <taxon>Sternorrhyncha</taxon>
        <taxon>Aphidomorpha</taxon>
        <taxon>Aphidoidea</taxon>
        <taxon>Aphididae</taxon>
        <taxon>Macrosiphini</taxon>
        <taxon>Macrosiphum</taxon>
    </lineage>
</organism>
<comment type="caution">
    <text evidence="1">The sequence shown here is derived from an EMBL/GenBank/DDBJ whole genome shotgun (WGS) entry which is preliminary data.</text>
</comment>
<sequence>MNKEKVGDNQSTIFASEYLVPTKESVDSNVVLPPDEHANTIECLGLVSTKISFGNNFNDVNIRCGSDNIVNESFNISSTTFENCSSFNKTLCQLIIKYKISHNCINELLEILRSEGLDVPKDVRTLLKTPQVQIS</sequence>
<dbReference type="Proteomes" id="UP001160148">
    <property type="component" value="Unassembled WGS sequence"/>
</dbReference>
<reference evidence="1 2" key="1">
    <citation type="submission" date="2023-01" db="EMBL/GenBank/DDBJ databases">
        <authorList>
            <person name="Whitehead M."/>
        </authorList>
    </citation>
    <scope>NUCLEOTIDE SEQUENCE [LARGE SCALE GENOMIC DNA]</scope>
</reference>
<gene>
    <name evidence="1" type="ORF">MEUPH1_LOCUS10794</name>
</gene>
<evidence type="ECO:0000313" key="1">
    <source>
        <dbReference type="EMBL" id="CAI6354861.1"/>
    </source>
</evidence>
<protein>
    <submittedName>
        <fullName evidence="1">Uncharacterized protein</fullName>
    </submittedName>
</protein>
<keyword evidence="2" id="KW-1185">Reference proteome</keyword>
<dbReference type="EMBL" id="CARXXK010000002">
    <property type="protein sequence ID" value="CAI6354861.1"/>
    <property type="molecule type" value="Genomic_DNA"/>
</dbReference>
<evidence type="ECO:0000313" key="2">
    <source>
        <dbReference type="Proteomes" id="UP001160148"/>
    </source>
</evidence>
<proteinExistence type="predicted"/>
<dbReference type="AlphaFoldDB" id="A0AAV0WGH8"/>